<keyword evidence="2" id="KW-1185">Reference proteome</keyword>
<comment type="caution">
    <text evidence="1">The sequence shown here is derived from an EMBL/GenBank/DDBJ whole genome shotgun (WGS) entry which is preliminary data.</text>
</comment>
<evidence type="ECO:0000313" key="2">
    <source>
        <dbReference type="Proteomes" id="UP000216885"/>
    </source>
</evidence>
<name>A0A261U5L7_9BORD</name>
<proteinExistence type="predicted"/>
<gene>
    <name evidence="1" type="ORF">CAL20_15375</name>
</gene>
<accession>A0A261U5L7</accession>
<dbReference type="Proteomes" id="UP000216885">
    <property type="component" value="Unassembled WGS sequence"/>
</dbReference>
<dbReference type="AlphaFoldDB" id="A0A261U5L7"/>
<reference evidence="1 2" key="1">
    <citation type="submission" date="2017-05" db="EMBL/GenBank/DDBJ databases">
        <title>Complete and WGS of Bordetella genogroups.</title>
        <authorList>
            <person name="Spilker T."/>
            <person name="LiPuma J."/>
        </authorList>
    </citation>
    <scope>NUCLEOTIDE SEQUENCE [LARGE SCALE GENOMIC DNA]</scope>
    <source>
        <strain evidence="1 2">AU9919</strain>
    </source>
</reference>
<protein>
    <submittedName>
        <fullName evidence="1">Uncharacterized protein</fullName>
    </submittedName>
</protein>
<evidence type="ECO:0000313" key="1">
    <source>
        <dbReference type="EMBL" id="OZI56777.1"/>
    </source>
</evidence>
<dbReference type="EMBL" id="NEVQ01000013">
    <property type="protein sequence ID" value="OZI56777.1"/>
    <property type="molecule type" value="Genomic_DNA"/>
</dbReference>
<organism evidence="1 2">
    <name type="scientific">Bordetella genomosp. 4</name>
    <dbReference type="NCBI Taxonomy" id="463044"/>
    <lineage>
        <taxon>Bacteria</taxon>
        <taxon>Pseudomonadati</taxon>
        <taxon>Pseudomonadota</taxon>
        <taxon>Betaproteobacteria</taxon>
        <taxon>Burkholderiales</taxon>
        <taxon>Alcaligenaceae</taxon>
        <taxon>Bordetella</taxon>
    </lineage>
</organism>
<sequence length="127" mass="13761">MTVDTQKLRELIARATPGPLTLATSNSWRRIVSYLGSKPVCVPCTQPDGHPDLHFPNGGAEGPDATLLIEAWNNQPALLDEIDRLRAVILAIDSLRGPFMSNDDVASVWKLVDAALNPPAPPQGERE</sequence>